<protein>
    <submittedName>
        <fullName evidence="1">Uncharacterized protein</fullName>
    </submittedName>
</protein>
<dbReference type="AlphaFoldDB" id="A0A6S6TN16"/>
<name>A0A6S6TN16_9BACT</name>
<accession>A0A6S6TN16</accession>
<organism evidence="1">
    <name type="scientific">uncultured Sulfurovum sp</name>
    <dbReference type="NCBI Taxonomy" id="269237"/>
    <lineage>
        <taxon>Bacteria</taxon>
        <taxon>Pseudomonadati</taxon>
        <taxon>Campylobacterota</taxon>
        <taxon>Epsilonproteobacteria</taxon>
        <taxon>Campylobacterales</taxon>
        <taxon>Sulfurovaceae</taxon>
        <taxon>Sulfurovum</taxon>
        <taxon>environmental samples</taxon>
    </lineage>
</organism>
<sequence length="92" mass="9975">MLCTVTPEFADQHLQSVRHLLCGPFAKVHKDTAVVIESSLIIANKIKGLMLALTIIGRLPRTLLTRVTRGLSTSTTAMTITITRPIATMFGA</sequence>
<reference evidence="1" key="1">
    <citation type="submission" date="2020-01" db="EMBL/GenBank/DDBJ databases">
        <authorList>
            <person name="Meier V. D."/>
            <person name="Meier V D."/>
        </authorList>
    </citation>
    <scope>NUCLEOTIDE SEQUENCE</scope>
    <source>
        <strain evidence="1">HLG_WM_MAG_01</strain>
    </source>
</reference>
<proteinExistence type="predicted"/>
<evidence type="ECO:0000313" key="1">
    <source>
        <dbReference type="EMBL" id="CAA6819487.1"/>
    </source>
</evidence>
<gene>
    <name evidence="1" type="ORF">HELGO_WM539</name>
</gene>
<dbReference type="EMBL" id="CACVAS010000107">
    <property type="protein sequence ID" value="CAA6819487.1"/>
    <property type="molecule type" value="Genomic_DNA"/>
</dbReference>